<dbReference type="Proteomes" id="UP001060085">
    <property type="component" value="Linkage Group LG02"/>
</dbReference>
<name>A0ACC0BWX8_CATRO</name>
<protein>
    <submittedName>
        <fullName evidence="1">Uncharacterized protein</fullName>
    </submittedName>
</protein>
<reference evidence="2" key="1">
    <citation type="journal article" date="2023" name="Nat. Plants">
        <title>Single-cell RNA sequencing provides a high-resolution roadmap for understanding the multicellular compartmentation of specialized metabolism.</title>
        <authorList>
            <person name="Sun S."/>
            <person name="Shen X."/>
            <person name="Li Y."/>
            <person name="Li Y."/>
            <person name="Wang S."/>
            <person name="Li R."/>
            <person name="Zhang H."/>
            <person name="Shen G."/>
            <person name="Guo B."/>
            <person name="Wei J."/>
            <person name="Xu J."/>
            <person name="St-Pierre B."/>
            <person name="Chen S."/>
            <person name="Sun C."/>
        </authorList>
    </citation>
    <scope>NUCLEOTIDE SEQUENCE [LARGE SCALE GENOMIC DNA]</scope>
</reference>
<gene>
    <name evidence="1" type="ORF">M9H77_08016</name>
</gene>
<accession>A0ACC0BWX8</accession>
<keyword evidence="2" id="KW-1185">Reference proteome</keyword>
<proteinExistence type="predicted"/>
<sequence length="104" mass="11759">MLGSVTLDQDQVDRGSSTVGRRGPPARVAQASLIDYQSNKVLKYNGVGHIAINCPTKRTLVFREDLNGWIEKDEDDFQEDIVQRKKEIVKKFKESPLSKPMKKA</sequence>
<evidence type="ECO:0000313" key="1">
    <source>
        <dbReference type="EMBL" id="KAI5677066.1"/>
    </source>
</evidence>
<evidence type="ECO:0000313" key="2">
    <source>
        <dbReference type="Proteomes" id="UP001060085"/>
    </source>
</evidence>
<dbReference type="EMBL" id="CM044702">
    <property type="protein sequence ID" value="KAI5677066.1"/>
    <property type="molecule type" value="Genomic_DNA"/>
</dbReference>
<comment type="caution">
    <text evidence="1">The sequence shown here is derived from an EMBL/GenBank/DDBJ whole genome shotgun (WGS) entry which is preliminary data.</text>
</comment>
<organism evidence="1 2">
    <name type="scientific">Catharanthus roseus</name>
    <name type="common">Madagascar periwinkle</name>
    <name type="synonym">Vinca rosea</name>
    <dbReference type="NCBI Taxonomy" id="4058"/>
    <lineage>
        <taxon>Eukaryota</taxon>
        <taxon>Viridiplantae</taxon>
        <taxon>Streptophyta</taxon>
        <taxon>Embryophyta</taxon>
        <taxon>Tracheophyta</taxon>
        <taxon>Spermatophyta</taxon>
        <taxon>Magnoliopsida</taxon>
        <taxon>eudicotyledons</taxon>
        <taxon>Gunneridae</taxon>
        <taxon>Pentapetalae</taxon>
        <taxon>asterids</taxon>
        <taxon>lamiids</taxon>
        <taxon>Gentianales</taxon>
        <taxon>Apocynaceae</taxon>
        <taxon>Rauvolfioideae</taxon>
        <taxon>Vinceae</taxon>
        <taxon>Catharanthinae</taxon>
        <taxon>Catharanthus</taxon>
    </lineage>
</organism>